<evidence type="ECO:0000256" key="4">
    <source>
        <dbReference type="ARBA" id="ARBA00022692"/>
    </source>
</evidence>
<dbReference type="RefSeq" id="WP_014436708.1">
    <property type="nucleotide sequence ID" value="NC_017080.1"/>
</dbReference>
<evidence type="ECO:0000256" key="2">
    <source>
        <dbReference type="ARBA" id="ARBA00022448"/>
    </source>
</evidence>
<protein>
    <submittedName>
        <fullName evidence="10">ABC transporter permease protein</fullName>
    </submittedName>
</protein>
<feature type="transmembrane region" description="Helical" evidence="7">
    <location>
        <begin position="286"/>
        <end position="306"/>
    </location>
</feature>
<proteinExistence type="inferred from homology"/>
<evidence type="ECO:0000256" key="1">
    <source>
        <dbReference type="ARBA" id="ARBA00004651"/>
    </source>
</evidence>
<evidence type="ECO:0000313" key="10">
    <source>
        <dbReference type="EMBL" id="BAM03489.1"/>
    </source>
</evidence>
<feature type="transmembrane region" description="Helical" evidence="7">
    <location>
        <begin position="241"/>
        <end position="266"/>
    </location>
</feature>
<keyword evidence="4 7" id="KW-0812">Transmembrane</keyword>
<reference evidence="10 11" key="1">
    <citation type="submission" date="2012-02" db="EMBL/GenBank/DDBJ databases">
        <title>Complete genome sequence of Phycisphaera mikurensis NBRC 102666.</title>
        <authorList>
            <person name="Ankai A."/>
            <person name="Hosoyama A."/>
            <person name="Terui Y."/>
            <person name="Sekine M."/>
            <person name="Fukai R."/>
            <person name="Kato Y."/>
            <person name="Nakamura S."/>
            <person name="Yamada-Narita S."/>
            <person name="Kawakoshi A."/>
            <person name="Fukunaga Y."/>
            <person name="Yamazaki S."/>
            <person name="Fujita N."/>
        </authorList>
    </citation>
    <scope>NUCLEOTIDE SEQUENCE [LARGE SCALE GENOMIC DNA]</scope>
    <source>
        <strain evidence="11">NBRC 102666 / KCTC 22515 / FYK2301M01</strain>
    </source>
</reference>
<organism evidence="10 11">
    <name type="scientific">Phycisphaera mikurensis (strain NBRC 102666 / KCTC 22515 / FYK2301M01)</name>
    <dbReference type="NCBI Taxonomy" id="1142394"/>
    <lineage>
        <taxon>Bacteria</taxon>
        <taxon>Pseudomonadati</taxon>
        <taxon>Planctomycetota</taxon>
        <taxon>Phycisphaerae</taxon>
        <taxon>Phycisphaerales</taxon>
        <taxon>Phycisphaeraceae</taxon>
        <taxon>Phycisphaera</taxon>
    </lineage>
</organism>
<dbReference type="STRING" id="1142394.PSMK_13300"/>
<gene>
    <name evidence="10" type="ordered locus">PSMK_13300</name>
</gene>
<dbReference type="CDD" id="cd06261">
    <property type="entry name" value="TM_PBP2"/>
    <property type="match status" value="1"/>
</dbReference>
<feature type="transmembrane region" description="Helical" evidence="7">
    <location>
        <begin position="397"/>
        <end position="415"/>
    </location>
</feature>
<sequence length="468" mass="51268">MAAPPSRSPWFAIRREVPTHRSGLLMAASFAVPVLIWCVLAYVPLFHADYRLTVVAERQAANTATLTVGDRVEKGYFQDYLDEVAAMNEQIRARVAAGDLDASTRSNTRILRALRPVAESNGLLAGVDTGDSGVVDAKLYELWLAAADGERPELMAALSEENQAVVRGNAEVLRRFPPEDRQSKPKVREPLLNLLPQGVSASPVYLPSPGECIRAFVDDFTTEPPNGQPWMHERLLSSLKVVFGGFGMAVLIGLPLGILCGCYGVFARLFEPFTDFFRYMPAPTFSLLLVAAFGVEGAPKLALVFIGTFPHLLLMTGNTTRTLDANLLEAAQTLGCKRTGLLTRVVIPGTMPHLYNDLRVLLGWAWTWLVIAELIGTKSGLTGFIDVQGARRNFDRVFPVIIMIGLIGFTTDQLLQFAARRLFPWANPGRGRSGWWKRLRGLSARRRDAGVPTSDEPTLDPGKAAVLA</sequence>
<dbReference type="OrthoDB" id="9804353at2"/>
<keyword evidence="5 7" id="KW-1133">Transmembrane helix</keyword>
<keyword evidence="11" id="KW-1185">Reference proteome</keyword>
<dbReference type="PANTHER" id="PTHR30151:SF0">
    <property type="entry name" value="ABC TRANSPORTER PERMEASE PROTEIN MJ0413-RELATED"/>
    <property type="match status" value="1"/>
</dbReference>
<dbReference type="eggNOG" id="COG0600">
    <property type="taxonomic scope" value="Bacteria"/>
</dbReference>
<dbReference type="SUPFAM" id="SSF161098">
    <property type="entry name" value="MetI-like"/>
    <property type="match status" value="1"/>
</dbReference>
<dbReference type="Pfam" id="PF00528">
    <property type="entry name" value="BPD_transp_1"/>
    <property type="match status" value="1"/>
</dbReference>
<evidence type="ECO:0000256" key="6">
    <source>
        <dbReference type="ARBA" id="ARBA00023136"/>
    </source>
</evidence>
<evidence type="ECO:0000256" key="3">
    <source>
        <dbReference type="ARBA" id="ARBA00022475"/>
    </source>
</evidence>
<comment type="similarity">
    <text evidence="7">Belongs to the binding-protein-dependent transport system permease family.</text>
</comment>
<feature type="transmembrane region" description="Helical" evidence="7">
    <location>
        <begin position="24"/>
        <end position="43"/>
    </location>
</feature>
<keyword evidence="6 7" id="KW-0472">Membrane</keyword>
<dbReference type="HOGENOM" id="CLU_046113_1_0_0"/>
<comment type="subcellular location">
    <subcellularLocation>
        <location evidence="1 7">Cell membrane</location>
        <topology evidence="1 7">Multi-pass membrane protein</topology>
    </subcellularLocation>
</comment>
<evidence type="ECO:0000313" key="11">
    <source>
        <dbReference type="Proteomes" id="UP000007881"/>
    </source>
</evidence>
<dbReference type="KEGG" id="phm:PSMK_13300"/>
<feature type="domain" description="ABC transmembrane type-1" evidence="9">
    <location>
        <begin position="235"/>
        <end position="419"/>
    </location>
</feature>
<dbReference type="PANTHER" id="PTHR30151">
    <property type="entry name" value="ALKANE SULFONATE ABC TRANSPORTER-RELATED, MEMBRANE SUBUNIT"/>
    <property type="match status" value="1"/>
</dbReference>
<keyword evidence="2 7" id="KW-0813">Transport</keyword>
<dbReference type="PROSITE" id="PS50928">
    <property type="entry name" value="ABC_TM1"/>
    <property type="match status" value="1"/>
</dbReference>
<dbReference type="Proteomes" id="UP000007881">
    <property type="component" value="Chromosome"/>
</dbReference>
<feature type="region of interest" description="Disordered" evidence="8">
    <location>
        <begin position="447"/>
        <end position="468"/>
    </location>
</feature>
<evidence type="ECO:0000256" key="5">
    <source>
        <dbReference type="ARBA" id="ARBA00022989"/>
    </source>
</evidence>
<dbReference type="GO" id="GO:0005886">
    <property type="term" value="C:plasma membrane"/>
    <property type="evidence" value="ECO:0007669"/>
    <property type="project" value="UniProtKB-SubCell"/>
</dbReference>
<feature type="transmembrane region" description="Helical" evidence="7">
    <location>
        <begin position="360"/>
        <end position="377"/>
    </location>
</feature>
<dbReference type="InterPro" id="IPR000515">
    <property type="entry name" value="MetI-like"/>
</dbReference>
<keyword evidence="3" id="KW-1003">Cell membrane</keyword>
<name>I0IE01_PHYMF</name>
<accession>I0IE01</accession>
<dbReference type="InterPro" id="IPR035906">
    <property type="entry name" value="MetI-like_sf"/>
</dbReference>
<dbReference type="GO" id="GO:0055085">
    <property type="term" value="P:transmembrane transport"/>
    <property type="evidence" value="ECO:0007669"/>
    <property type="project" value="InterPro"/>
</dbReference>
<dbReference type="AlphaFoldDB" id="I0IE01"/>
<dbReference type="EMBL" id="AP012338">
    <property type="protein sequence ID" value="BAM03489.1"/>
    <property type="molecule type" value="Genomic_DNA"/>
</dbReference>
<dbReference type="Gene3D" id="1.10.3720.10">
    <property type="entry name" value="MetI-like"/>
    <property type="match status" value="1"/>
</dbReference>
<evidence type="ECO:0000256" key="7">
    <source>
        <dbReference type="RuleBase" id="RU363032"/>
    </source>
</evidence>
<evidence type="ECO:0000256" key="8">
    <source>
        <dbReference type="SAM" id="MobiDB-lite"/>
    </source>
</evidence>
<evidence type="ECO:0000259" key="9">
    <source>
        <dbReference type="PROSITE" id="PS50928"/>
    </source>
</evidence>